<dbReference type="NCBIfam" id="TIGR00329">
    <property type="entry name" value="gcp_kae1"/>
    <property type="match status" value="2"/>
</dbReference>
<dbReference type="EMBL" id="JH432001">
    <property type="status" value="NOT_ANNOTATED_CDS"/>
    <property type="molecule type" value="Genomic_DNA"/>
</dbReference>
<dbReference type="InterPro" id="IPR017861">
    <property type="entry name" value="KAE1/TsaD"/>
</dbReference>
<keyword evidence="4 10" id="KW-0819">tRNA processing</keyword>
<dbReference type="GO" id="GO:0005739">
    <property type="term" value="C:mitochondrion"/>
    <property type="evidence" value="ECO:0007669"/>
    <property type="project" value="UniProtKB-SubCell"/>
</dbReference>
<dbReference type="Pfam" id="PF00814">
    <property type="entry name" value="TsaD"/>
    <property type="match status" value="2"/>
</dbReference>
<evidence type="ECO:0000256" key="6">
    <source>
        <dbReference type="ARBA" id="ARBA00022946"/>
    </source>
</evidence>
<dbReference type="NCBIfam" id="TIGR03723">
    <property type="entry name" value="T6A_TsaD_YgjD"/>
    <property type="match status" value="1"/>
</dbReference>
<proteinExistence type="inferred from homology"/>
<dbReference type="STRING" id="126957.T1JHI2"/>
<evidence type="ECO:0000313" key="13">
    <source>
        <dbReference type="Proteomes" id="UP000014500"/>
    </source>
</evidence>
<dbReference type="GO" id="GO:0061711">
    <property type="term" value="F:tRNA N(6)-L-threonylcarbamoyladenine synthase activity"/>
    <property type="evidence" value="ECO:0007669"/>
    <property type="project" value="UniProtKB-EC"/>
</dbReference>
<dbReference type="Proteomes" id="UP000014500">
    <property type="component" value="Unassembled WGS sequence"/>
</dbReference>
<dbReference type="InterPro" id="IPR000905">
    <property type="entry name" value="Gcp-like_dom"/>
</dbReference>
<keyword evidence="7 10" id="KW-0496">Mitochondrion</keyword>
<feature type="domain" description="Gcp-like" evidence="11">
    <location>
        <begin position="45"/>
        <end position="351"/>
    </location>
</feature>
<dbReference type="PANTHER" id="PTHR11735:SF6">
    <property type="entry name" value="TRNA N6-ADENOSINE THREONYLCARBAMOYLTRANSFERASE, MITOCHONDRIAL"/>
    <property type="match status" value="1"/>
</dbReference>
<name>T1JHI2_STRMM</name>
<keyword evidence="6" id="KW-0809">Transit peptide</keyword>
<reference evidence="12" key="2">
    <citation type="submission" date="2015-02" db="UniProtKB">
        <authorList>
            <consortium name="EnsemblMetazoa"/>
        </authorList>
    </citation>
    <scope>IDENTIFICATION</scope>
</reference>
<evidence type="ECO:0000256" key="5">
    <source>
        <dbReference type="ARBA" id="ARBA00022723"/>
    </source>
</evidence>
<comment type="catalytic activity">
    <reaction evidence="9 10">
        <text>L-threonylcarbamoyladenylate + adenosine(37) in tRNA = N(6)-L-threonylcarbamoyladenosine(37) in tRNA + AMP + H(+)</text>
        <dbReference type="Rhea" id="RHEA:37059"/>
        <dbReference type="Rhea" id="RHEA-COMP:10162"/>
        <dbReference type="Rhea" id="RHEA-COMP:10163"/>
        <dbReference type="ChEBI" id="CHEBI:15378"/>
        <dbReference type="ChEBI" id="CHEBI:73682"/>
        <dbReference type="ChEBI" id="CHEBI:74411"/>
        <dbReference type="ChEBI" id="CHEBI:74418"/>
        <dbReference type="ChEBI" id="CHEBI:456215"/>
        <dbReference type="EC" id="2.3.1.234"/>
    </reaction>
</comment>
<dbReference type="InterPro" id="IPR043129">
    <property type="entry name" value="ATPase_NBD"/>
</dbReference>
<evidence type="ECO:0000256" key="7">
    <source>
        <dbReference type="ARBA" id="ARBA00023128"/>
    </source>
</evidence>
<keyword evidence="3 10" id="KW-0808">Transferase</keyword>
<evidence type="ECO:0000259" key="11">
    <source>
        <dbReference type="Pfam" id="PF00814"/>
    </source>
</evidence>
<dbReference type="GO" id="GO:0046872">
    <property type="term" value="F:metal ion binding"/>
    <property type="evidence" value="ECO:0007669"/>
    <property type="project" value="UniProtKB-KW"/>
</dbReference>
<comment type="cofactor">
    <cofactor evidence="10">
        <name>a divalent metal cation</name>
        <dbReference type="ChEBI" id="CHEBI:60240"/>
    </cofactor>
    <text evidence="10">Binds 1 divalent metal cation per subunit.</text>
</comment>
<dbReference type="FunFam" id="3.30.420.40:FF:000083">
    <property type="entry name" value="Probable tRNA N6-adenosine threonylcarbamoyltransferase, mitochondrial"/>
    <property type="match status" value="2"/>
</dbReference>
<dbReference type="AlphaFoldDB" id="T1JHI2"/>
<dbReference type="SUPFAM" id="SSF53067">
    <property type="entry name" value="Actin-like ATPase domain"/>
    <property type="match status" value="2"/>
</dbReference>
<keyword evidence="8 10" id="KW-0012">Acyltransferase</keyword>
<organism evidence="12 13">
    <name type="scientific">Strigamia maritima</name>
    <name type="common">European centipede</name>
    <name type="synonym">Geophilus maritimus</name>
    <dbReference type="NCBI Taxonomy" id="126957"/>
    <lineage>
        <taxon>Eukaryota</taxon>
        <taxon>Metazoa</taxon>
        <taxon>Ecdysozoa</taxon>
        <taxon>Arthropoda</taxon>
        <taxon>Myriapoda</taxon>
        <taxon>Chilopoda</taxon>
        <taxon>Pleurostigmophora</taxon>
        <taxon>Geophilomorpha</taxon>
        <taxon>Linotaeniidae</taxon>
        <taxon>Strigamia</taxon>
    </lineage>
</organism>
<dbReference type="InterPro" id="IPR022450">
    <property type="entry name" value="TsaD"/>
</dbReference>
<dbReference type="Gene3D" id="3.30.420.40">
    <property type="match status" value="4"/>
</dbReference>
<dbReference type="EnsemblMetazoa" id="SMAR013313-RA">
    <property type="protein sequence ID" value="SMAR013313-PA"/>
    <property type="gene ID" value="SMAR013313"/>
</dbReference>
<sequence length="782" mass="86859">MRGSTTRFPYKVKTNWKLSDSCRTVLGIETSCDETGAAIVDSNGKILGECINSQLKIHLAHGGINPLLARDLHKDHIERVVTTALQRSKLTLNDIDAIATTVKPGLELSLRMGLNYTKKIIRECKKPFIPIHHMEAHALTARMVNRIDFPFLVLLISGGHSQIALVKSVSEYLLLGYTLDNAPGEVCDKVARRLKLRNIPKYRFMNGGQAIEKCALSGDPLKFDFTTPLSQYRNCNFSFAGCKTRAESLIIEEEENEEIEADCVISSAADLCASFQHVIAKQIVTRVHRAMMFCERKDLLNGNRKTLVMSGGVACNRYIWGALKILCNHEGFELICPPPELCTDNGIMIAWNGMERLKLGIGVTMDIDSVHVVGKKLTDTHRTVLGIETSCDETAAAVVDSNGNILGECINSQLQTHLAFGGIRPVIASDLHEQNIDKVVTTALNISKLTLNDIDAIATTVKPGLQLSLKVGVNYAKRLIREWKKPFIPIHHMEAHALTARMVNRVDFPFLVLLISGSHCQIAVAKSVSEFLLLGTSVIDAPGEVCDKISRRLKLRNLPQCRFMSGGQAIENLSLSGNALKFKFISPRFKQKDCDFSFRSFKVQAIQTIESEEEKHGIVADGIIPFVSDFCASFQHAITTHIVKKIYRAMIFCEQQHLLNGNNKTLVMSGGVACNRYIWGALKILCDNTDFELICPPPKLCTDNGIMIAWNGLERLKNGIGVTMNVDNIEVEPKCGLGIDIRDRVKNADIKATSDYQLNPDKIRKYAYKTSLDLPSKEIIKR</sequence>
<dbReference type="HOGENOM" id="CLU_358374_0_0_1"/>
<dbReference type="PRINTS" id="PR00789">
    <property type="entry name" value="OSIALOPTASE"/>
</dbReference>
<evidence type="ECO:0000256" key="9">
    <source>
        <dbReference type="ARBA" id="ARBA00048117"/>
    </source>
</evidence>
<comment type="similarity">
    <text evidence="10">Belongs to the KAE1 / TsaD family.</text>
</comment>
<evidence type="ECO:0000256" key="3">
    <source>
        <dbReference type="ARBA" id="ARBA00022679"/>
    </source>
</evidence>
<dbReference type="EC" id="2.3.1.234" evidence="2"/>
<keyword evidence="5 10" id="KW-0479">Metal-binding</keyword>
<keyword evidence="13" id="KW-1185">Reference proteome</keyword>
<evidence type="ECO:0000256" key="8">
    <source>
        <dbReference type="ARBA" id="ARBA00023315"/>
    </source>
</evidence>
<dbReference type="GO" id="GO:0002949">
    <property type="term" value="P:tRNA threonylcarbamoyladenosine modification"/>
    <property type="evidence" value="ECO:0007669"/>
    <property type="project" value="UniProtKB-UniRule"/>
</dbReference>
<evidence type="ECO:0000256" key="10">
    <source>
        <dbReference type="HAMAP-Rule" id="MF_03179"/>
    </source>
</evidence>
<dbReference type="HAMAP" id="MF_01445">
    <property type="entry name" value="TsaD"/>
    <property type="match status" value="2"/>
</dbReference>
<evidence type="ECO:0000256" key="4">
    <source>
        <dbReference type="ARBA" id="ARBA00022694"/>
    </source>
</evidence>
<dbReference type="CDD" id="cd24134">
    <property type="entry name" value="ASKHA_NBD_OSGEPL1_QRI7_euk"/>
    <property type="match status" value="2"/>
</dbReference>
<reference evidence="13" key="1">
    <citation type="submission" date="2011-05" db="EMBL/GenBank/DDBJ databases">
        <authorList>
            <person name="Richards S.R."/>
            <person name="Qu J."/>
            <person name="Jiang H."/>
            <person name="Jhangiani S.N."/>
            <person name="Agravi P."/>
            <person name="Goodspeed R."/>
            <person name="Gross S."/>
            <person name="Mandapat C."/>
            <person name="Jackson L."/>
            <person name="Mathew T."/>
            <person name="Pu L."/>
            <person name="Thornton R."/>
            <person name="Saada N."/>
            <person name="Wilczek-Boney K.B."/>
            <person name="Lee S."/>
            <person name="Kovar C."/>
            <person name="Wu Y."/>
            <person name="Scherer S.E."/>
            <person name="Worley K.C."/>
            <person name="Muzny D.M."/>
            <person name="Gibbs R."/>
        </authorList>
    </citation>
    <scope>NUCLEOTIDE SEQUENCE</scope>
    <source>
        <strain evidence="13">Brora</strain>
    </source>
</reference>
<dbReference type="eggNOG" id="KOG2707">
    <property type="taxonomic scope" value="Eukaryota"/>
</dbReference>
<accession>T1JHI2</accession>
<evidence type="ECO:0000256" key="1">
    <source>
        <dbReference type="ARBA" id="ARBA00004173"/>
    </source>
</evidence>
<dbReference type="PANTHER" id="PTHR11735">
    <property type="entry name" value="TRNA N6-ADENOSINE THREONYLCARBAMOYLTRANSFERASE"/>
    <property type="match status" value="1"/>
</dbReference>
<comment type="function">
    <text evidence="10">Required for the formation of a threonylcarbamoyl group on adenosine at position 37 (t(6)A37) in mitochondrial tRNAs that read codons beginning with adenine. Probably involved in the transfer of the threonylcarbamoyl moiety of threonylcarbamoyl-AMP (TC-AMP) to the N6 group of A37. Involved in mitochondrial genome maintenance.</text>
</comment>
<comment type="subunit">
    <text evidence="10">Homodimer.</text>
</comment>
<protein>
    <recommendedName>
        <fullName evidence="2">N(6)-L-threonylcarbamoyladenine synthase</fullName>
        <ecNumber evidence="2">2.3.1.234</ecNumber>
    </recommendedName>
</protein>
<evidence type="ECO:0000256" key="2">
    <source>
        <dbReference type="ARBA" id="ARBA00012156"/>
    </source>
</evidence>
<comment type="subcellular location">
    <subcellularLocation>
        <location evidence="1 10">Mitochondrion</location>
    </subcellularLocation>
</comment>
<feature type="domain" description="Gcp-like" evidence="11">
    <location>
        <begin position="404"/>
        <end position="710"/>
    </location>
</feature>
<evidence type="ECO:0000313" key="12">
    <source>
        <dbReference type="EnsemblMetazoa" id="SMAR013313-PA"/>
    </source>
</evidence>